<evidence type="ECO:0000256" key="7">
    <source>
        <dbReference type="ARBA" id="ARBA00047343"/>
    </source>
</evidence>
<comment type="similarity">
    <text evidence="1">Belongs to the mannose-6-phosphate isomerase type 2 family.</text>
</comment>
<dbReference type="PANTHER" id="PTHR46390">
    <property type="entry name" value="MANNOSE-1-PHOSPHATE GUANYLYLTRANSFERASE"/>
    <property type="match status" value="1"/>
</dbReference>
<evidence type="ECO:0000256" key="1">
    <source>
        <dbReference type="ARBA" id="ARBA00006115"/>
    </source>
</evidence>
<reference evidence="10 11" key="1">
    <citation type="submission" date="2019-02" db="EMBL/GenBank/DDBJ databases">
        <title>Deep-cultivation of Planctomycetes and their phenomic and genomic characterization uncovers novel biology.</title>
        <authorList>
            <person name="Wiegand S."/>
            <person name="Jogler M."/>
            <person name="Boedeker C."/>
            <person name="Pinto D."/>
            <person name="Vollmers J."/>
            <person name="Rivas-Marin E."/>
            <person name="Kohn T."/>
            <person name="Peeters S.H."/>
            <person name="Heuer A."/>
            <person name="Rast P."/>
            <person name="Oberbeckmann S."/>
            <person name="Bunk B."/>
            <person name="Jeske O."/>
            <person name="Meyerdierks A."/>
            <person name="Storesund J.E."/>
            <person name="Kallscheuer N."/>
            <person name="Luecker S."/>
            <person name="Lage O.M."/>
            <person name="Pohl T."/>
            <person name="Merkel B.J."/>
            <person name="Hornburger P."/>
            <person name="Mueller R.-W."/>
            <person name="Bruemmer F."/>
            <person name="Labrenz M."/>
            <person name="Spormann A.M."/>
            <person name="Op den Camp H."/>
            <person name="Overmann J."/>
            <person name="Amann R."/>
            <person name="Jetten M.S.M."/>
            <person name="Mascher T."/>
            <person name="Medema M.H."/>
            <person name="Devos D.P."/>
            <person name="Kaster A.-K."/>
            <person name="Ovreas L."/>
            <person name="Rohde M."/>
            <person name="Galperin M.Y."/>
            <person name="Jogler C."/>
        </authorList>
    </citation>
    <scope>NUCLEOTIDE SEQUENCE [LARGE SCALE GENOMIC DNA]</scope>
    <source>
        <strain evidence="10 11">Mal48</strain>
    </source>
</reference>
<sequence length="355" mass="39029">MLHAVIMAGGSGTRFWPLSRQALPKQFLTLAGERSLIQAAFDRCQPMILGERFWVVTNESMIETTAEHLPEVPKTHLIPEPCGRNTAPCVGLAALLLAQEDPDAIMLVMPADHVISPIENFQEAVLNAVNVVKKDPEQLVLFGVPPTSPATGYGYIERCTSISNGVFKVASFREKPDRPTAEEYLQQGTFYWNCGIFVWKAQTILNELEKHQPEIFAQLKQLQKSINTPAWDSALAECFPKMPSISIDYAVLEKSKKIAVVEAPFDWDDVGSLEAMSRLNSTDENGNTVIGTACLVDSKDNIVRSSTGHTVGLLGIKNCIVVHTPDATLVADRTDENAIRELVAALKEQGHHNVL</sequence>
<dbReference type="GO" id="GO:0005525">
    <property type="term" value="F:GTP binding"/>
    <property type="evidence" value="ECO:0007669"/>
    <property type="project" value="UniProtKB-KW"/>
</dbReference>
<dbReference type="GO" id="GO:0009298">
    <property type="term" value="P:GDP-mannose biosynthetic process"/>
    <property type="evidence" value="ECO:0007669"/>
    <property type="project" value="TreeGrafter"/>
</dbReference>
<feature type="domain" description="Nucleotidyl transferase" evidence="8">
    <location>
        <begin position="4"/>
        <end position="284"/>
    </location>
</feature>
<gene>
    <name evidence="10" type="primary">manC</name>
    <name evidence="10" type="ORF">Mal48_35010</name>
</gene>
<keyword evidence="11" id="KW-1185">Reference proteome</keyword>
<protein>
    <recommendedName>
        <fullName evidence="2">mannose-1-phosphate guanylyltransferase</fullName>
        <ecNumber evidence="2">2.7.7.13</ecNumber>
    </recommendedName>
</protein>
<keyword evidence="4 10" id="KW-0548">Nucleotidyltransferase</keyword>
<dbReference type="EMBL" id="CP036267">
    <property type="protein sequence ID" value="QDT34241.1"/>
    <property type="molecule type" value="Genomic_DNA"/>
</dbReference>
<dbReference type="Pfam" id="PF22640">
    <property type="entry name" value="ManC_GMP_beta-helix"/>
    <property type="match status" value="1"/>
</dbReference>
<feature type="domain" description="MannoseP isomerase/GMP-like beta-helix" evidence="9">
    <location>
        <begin position="294"/>
        <end position="346"/>
    </location>
</feature>
<evidence type="ECO:0000256" key="6">
    <source>
        <dbReference type="ARBA" id="ARBA00023134"/>
    </source>
</evidence>
<keyword evidence="6" id="KW-0342">GTP-binding</keyword>
<dbReference type="OrthoDB" id="9806359at2"/>
<dbReference type="InterPro" id="IPR054566">
    <property type="entry name" value="ManC/GMP-like_b-helix"/>
</dbReference>
<dbReference type="AlphaFoldDB" id="A0A517QRI6"/>
<dbReference type="KEGG" id="tpol:Mal48_35010"/>
<evidence type="ECO:0000259" key="8">
    <source>
        <dbReference type="Pfam" id="PF00483"/>
    </source>
</evidence>
<dbReference type="Pfam" id="PF00483">
    <property type="entry name" value="NTP_transferase"/>
    <property type="match status" value="1"/>
</dbReference>
<evidence type="ECO:0000313" key="10">
    <source>
        <dbReference type="EMBL" id="QDT34241.1"/>
    </source>
</evidence>
<organism evidence="10 11">
    <name type="scientific">Thalassoglobus polymorphus</name>
    <dbReference type="NCBI Taxonomy" id="2527994"/>
    <lineage>
        <taxon>Bacteria</taxon>
        <taxon>Pseudomonadati</taxon>
        <taxon>Planctomycetota</taxon>
        <taxon>Planctomycetia</taxon>
        <taxon>Planctomycetales</taxon>
        <taxon>Planctomycetaceae</taxon>
        <taxon>Thalassoglobus</taxon>
    </lineage>
</organism>
<dbReference type="SUPFAM" id="SSF159283">
    <property type="entry name" value="Guanosine diphospho-D-mannose pyrophosphorylase/mannose-6-phosphate isomerase linker domain"/>
    <property type="match status" value="1"/>
</dbReference>
<evidence type="ECO:0000256" key="2">
    <source>
        <dbReference type="ARBA" id="ARBA00012387"/>
    </source>
</evidence>
<dbReference type="PANTHER" id="PTHR46390:SF1">
    <property type="entry name" value="MANNOSE-1-PHOSPHATE GUANYLYLTRANSFERASE"/>
    <property type="match status" value="1"/>
</dbReference>
<dbReference type="InterPro" id="IPR005835">
    <property type="entry name" value="NTP_transferase_dom"/>
</dbReference>
<evidence type="ECO:0000259" key="9">
    <source>
        <dbReference type="Pfam" id="PF22640"/>
    </source>
</evidence>
<name>A0A517QRI6_9PLAN</name>
<dbReference type="CDD" id="cd02509">
    <property type="entry name" value="GDP-M1P_Guanylyltransferase"/>
    <property type="match status" value="1"/>
</dbReference>
<dbReference type="InterPro" id="IPR051161">
    <property type="entry name" value="Mannose-6P_isomerase_type2"/>
</dbReference>
<keyword evidence="3 10" id="KW-0808">Transferase</keyword>
<evidence type="ECO:0000313" key="11">
    <source>
        <dbReference type="Proteomes" id="UP000315724"/>
    </source>
</evidence>
<dbReference type="RefSeq" id="WP_145201872.1">
    <property type="nucleotide sequence ID" value="NZ_CP036267.1"/>
</dbReference>
<dbReference type="InterPro" id="IPR049577">
    <property type="entry name" value="GMPP_N"/>
</dbReference>
<dbReference type="GO" id="GO:0004475">
    <property type="term" value="F:mannose-1-phosphate guanylyltransferase (GTP) activity"/>
    <property type="evidence" value="ECO:0007669"/>
    <property type="project" value="UniProtKB-EC"/>
</dbReference>
<dbReference type="SUPFAM" id="SSF53448">
    <property type="entry name" value="Nucleotide-diphospho-sugar transferases"/>
    <property type="match status" value="1"/>
</dbReference>
<evidence type="ECO:0000256" key="5">
    <source>
        <dbReference type="ARBA" id="ARBA00022741"/>
    </source>
</evidence>
<evidence type="ECO:0000256" key="3">
    <source>
        <dbReference type="ARBA" id="ARBA00022679"/>
    </source>
</evidence>
<keyword evidence="5" id="KW-0547">Nucleotide-binding</keyword>
<accession>A0A517QRI6</accession>
<evidence type="ECO:0000256" key="4">
    <source>
        <dbReference type="ARBA" id="ARBA00022695"/>
    </source>
</evidence>
<dbReference type="Gene3D" id="3.90.550.10">
    <property type="entry name" value="Spore Coat Polysaccharide Biosynthesis Protein SpsA, Chain A"/>
    <property type="match status" value="1"/>
</dbReference>
<dbReference type="FunFam" id="3.90.550.10:FF:000046">
    <property type="entry name" value="Mannose-1-phosphate guanylyltransferase (GDP)"/>
    <property type="match status" value="1"/>
</dbReference>
<dbReference type="EC" id="2.7.7.13" evidence="2"/>
<dbReference type="InterPro" id="IPR029044">
    <property type="entry name" value="Nucleotide-diphossugar_trans"/>
</dbReference>
<dbReference type="Proteomes" id="UP000315724">
    <property type="component" value="Chromosome"/>
</dbReference>
<comment type="catalytic activity">
    <reaction evidence="7">
        <text>alpha-D-mannose 1-phosphate + GTP + H(+) = GDP-alpha-D-mannose + diphosphate</text>
        <dbReference type="Rhea" id="RHEA:15229"/>
        <dbReference type="ChEBI" id="CHEBI:15378"/>
        <dbReference type="ChEBI" id="CHEBI:33019"/>
        <dbReference type="ChEBI" id="CHEBI:37565"/>
        <dbReference type="ChEBI" id="CHEBI:57527"/>
        <dbReference type="ChEBI" id="CHEBI:58409"/>
        <dbReference type="EC" id="2.7.7.13"/>
    </reaction>
</comment>
<proteinExistence type="inferred from homology"/>